<dbReference type="Proteomes" id="UP001153714">
    <property type="component" value="Chromosome 12"/>
</dbReference>
<evidence type="ECO:0000313" key="3">
    <source>
        <dbReference type="EMBL" id="CAG9784236.1"/>
    </source>
</evidence>
<accession>A0A9N9WA32</accession>
<dbReference type="SMART" id="SM00256">
    <property type="entry name" value="FBOX"/>
    <property type="match status" value="1"/>
</dbReference>
<dbReference type="OrthoDB" id="9973021at2759"/>
<evidence type="ECO:0000256" key="1">
    <source>
        <dbReference type="SAM" id="MobiDB-lite"/>
    </source>
</evidence>
<dbReference type="PANTHER" id="PTHR46432">
    <property type="entry name" value="F-BOX ONLY PROTEIN 42"/>
    <property type="match status" value="1"/>
</dbReference>
<dbReference type="Pfam" id="PF13415">
    <property type="entry name" value="Beta-prop_FBX42"/>
    <property type="match status" value="1"/>
</dbReference>
<dbReference type="EMBL" id="OU893343">
    <property type="protein sequence ID" value="CAG9784236.1"/>
    <property type="molecule type" value="Genomic_DNA"/>
</dbReference>
<dbReference type="PROSITE" id="PS50181">
    <property type="entry name" value="FBOX"/>
    <property type="match status" value="1"/>
</dbReference>
<dbReference type="GO" id="GO:0019005">
    <property type="term" value="C:SCF ubiquitin ligase complex"/>
    <property type="evidence" value="ECO:0007669"/>
    <property type="project" value="TreeGrafter"/>
</dbReference>
<sequence>MEVIHQSLRQQTLQTTVEDLPDEVLEFIIGFLPPYKDLESCMSVCKRWYNCGQNVMRKTSLKLIKAVGEFNILWKNIAPTDMTPTITKRFSHAACVLENSMYIFGGCTTNATSFNDLWRFDLSDRQWIRPLATGTYPVPKAYTSMVHYQDYLIVFGGWTYPSLSQYYQTVTMFNEIHFYCVNTNKWMLINTHNSPPPMAGHSACIKGDEMVVFGGLVMSAAQNYQIQCSNDVWVLDIPNVSWRKQVTTKPRPSPRYAQSLLHLDSERLLLLGGVQTLQNRFVYSDCWILTMKGPTWTWKELAVKNKEWASANIWCNPACRVGDKVVSLSRSRNGWNCAKPLVTSAVRLSALNRHEGAPVSVRVQQSLQRPLDRDQNINGKRGVLPRQHPINSARRVQVNSNNEPVAGPSCERKETQNVITSKENTENSNPSAGPSSEPHQSGKGLDLGKLDTGLRRQYKKIKIVRQLQEGNKYRMAAFACDPPPDASPPDDLILQRQIGHLENRREPEPPDNQQQRQPDVKKIKRNTLAMHVLDISSILDGNSLNYVSWLCPRLGEMNGAPEELVMYSLVKGNGELIMFGGVHNDISILNYSEQPSMYSNSLHFITPPRDII</sequence>
<dbReference type="GO" id="GO:1990756">
    <property type="term" value="F:ubiquitin-like ligase-substrate adaptor activity"/>
    <property type="evidence" value="ECO:0007669"/>
    <property type="project" value="TreeGrafter"/>
</dbReference>
<evidence type="ECO:0000313" key="4">
    <source>
        <dbReference type="Proteomes" id="UP001153714"/>
    </source>
</evidence>
<dbReference type="InterPro" id="IPR052821">
    <property type="entry name" value="F-box_only_SRC"/>
</dbReference>
<dbReference type="SUPFAM" id="SSF81383">
    <property type="entry name" value="F-box domain"/>
    <property type="match status" value="1"/>
</dbReference>
<dbReference type="InterPro" id="IPR001810">
    <property type="entry name" value="F-box_dom"/>
</dbReference>
<gene>
    <name evidence="3" type="ORF">DIATSA_LOCUS2345</name>
</gene>
<dbReference type="Pfam" id="PF12937">
    <property type="entry name" value="F-box-like"/>
    <property type="match status" value="1"/>
</dbReference>
<feature type="domain" description="F-box" evidence="2">
    <location>
        <begin position="14"/>
        <end position="77"/>
    </location>
</feature>
<keyword evidence="4" id="KW-1185">Reference proteome</keyword>
<reference evidence="3" key="1">
    <citation type="submission" date="2021-12" db="EMBL/GenBank/DDBJ databases">
        <authorList>
            <person name="King R."/>
        </authorList>
    </citation>
    <scope>NUCLEOTIDE SEQUENCE</scope>
</reference>
<protein>
    <recommendedName>
        <fullName evidence="2">F-box domain-containing protein</fullName>
    </recommendedName>
</protein>
<organism evidence="3 4">
    <name type="scientific">Diatraea saccharalis</name>
    <name type="common">sugarcane borer</name>
    <dbReference type="NCBI Taxonomy" id="40085"/>
    <lineage>
        <taxon>Eukaryota</taxon>
        <taxon>Metazoa</taxon>
        <taxon>Ecdysozoa</taxon>
        <taxon>Arthropoda</taxon>
        <taxon>Hexapoda</taxon>
        <taxon>Insecta</taxon>
        <taxon>Pterygota</taxon>
        <taxon>Neoptera</taxon>
        <taxon>Endopterygota</taxon>
        <taxon>Lepidoptera</taxon>
        <taxon>Glossata</taxon>
        <taxon>Ditrysia</taxon>
        <taxon>Pyraloidea</taxon>
        <taxon>Crambidae</taxon>
        <taxon>Crambinae</taxon>
        <taxon>Diatraea</taxon>
    </lineage>
</organism>
<proteinExistence type="predicted"/>
<dbReference type="CDD" id="cd22110">
    <property type="entry name" value="F-box_FBXO42"/>
    <property type="match status" value="1"/>
</dbReference>
<evidence type="ECO:0000259" key="2">
    <source>
        <dbReference type="PROSITE" id="PS50181"/>
    </source>
</evidence>
<dbReference type="SUPFAM" id="SSF117281">
    <property type="entry name" value="Kelch motif"/>
    <property type="match status" value="1"/>
</dbReference>
<feature type="compositionally biased region" description="Polar residues" evidence="1">
    <location>
        <begin position="416"/>
        <end position="439"/>
    </location>
</feature>
<dbReference type="InterPro" id="IPR036047">
    <property type="entry name" value="F-box-like_dom_sf"/>
</dbReference>
<feature type="region of interest" description="Disordered" evidence="1">
    <location>
        <begin position="359"/>
        <end position="451"/>
    </location>
</feature>
<name>A0A9N9WA32_9NEOP</name>
<dbReference type="InterPro" id="IPR015915">
    <property type="entry name" value="Kelch-typ_b-propeller"/>
</dbReference>
<dbReference type="Gene3D" id="2.120.10.80">
    <property type="entry name" value="Kelch-type beta propeller"/>
    <property type="match status" value="1"/>
</dbReference>
<dbReference type="PANTHER" id="PTHR46432:SF1">
    <property type="entry name" value="F-BOX ONLY PROTEIN 42"/>
    <property type="match status" value="1"/>
</dbReference>
<dbReference type="AlphaFoldDB" id="A0A9N9WA32"/>
<dbReference type="Gene3D" id="1.20.1280.50">
    <property type="match status" value="1"/>
</dbReference>
<reference evidence="3" key="2">
    <citation type="submission" date="2022-10" db="EMBL/GenBank/DDBJ databases">
        <authorList>
            <consortium name="ENA_rothamsted_submissions"/>
            <consortium name="culmorum"/>
            <person name="King R."/>
        </authorList>
    </citation>
    <scope>NUCLEOTIDE SEQUENCE</scope>
</reference>